<reference evidence="1" key="1">
    <citation type="submission" date="2014-11" db="EMBL/GenBank/DDBJ databases">
        <authorList>
            <person name="Amaro Gonzalez C."/>
        </authorList>
    </citation>
    <scope>NUCLEOTIDE SEQUENCE</scope>
</reference>
<sequence length="36" mass="4232">MFRSRNTASRQFITQPNNRTVHCNRNSKEVFCSSLT</sequence>
<dbReference type="EMBL" id="GBXM01008409">
    <property type="protein sequence ID" value="JAI00169.1"/>
    <property type="molecule type" value="Transcribed_RNA"/>
</dbReference>
<name>A0A0E9XEQ0_ANGAN</name>
<reference evidence="1" key="2">
    <citation type="journal article" date="2015" name="Fish Shellfish Immunol.">
        <title>Early steps in the European eel (Anguilla anguilla)-Vibrio vulnificus interaction in the gills: Role of the RtxA13 toxin.</title>
        <authorList>
            <person name="Callol A."/>
            <person name="Pajuelo D."/>
            <person name="Ebbesson L."/>
            <person name="Teles M."/>
            <person name="MacKenzie S."/>
            <person name="Amaro C."/>
        </authorList>
    </citation>
    <scope>NUCLEOTIDE SEQUENCE</scope>
</reference>
<protein>
    <submittedName>
        <fullName evidence="1">Uncharacterized protein</fullName>
    </submittedName>
</protein>
<proteinExistence type="predicted"/>
<evidence type="ECO:0000313" key="1">
    <source>
        <dbReference type="EMBL" id="JAI00169.1"/>
    </source>
</evidence>
<dbReference type="AlphaFoldDB" id="A0A0E9XEQ0"/>
<accession>A0A0E9XEQ0</accession>
<organism evidence="1">
    <name type="scientific">Anguilla anguilla</name>
    <name type="common">European freshwater eel</name>
    <name type="synonym">Muraena anguilla</name>
    <dbReference type="NCBI Taxonomy" id="7936"/>
    <lineage>
        <taxon>Eukaryota</taxon>
        <taxon>Metazoa</taxon>
        <taxon>Chordata</taxon>
        <taxon>Craniata</taxon>
        <taxon>Vertebrata</taxon>
        <taxon>Euteleostomi</taxon>
        <taxon>Actinopterygii</taxon>
        <taxon>Neopterygii</taxon>
        <taxon>Teleostei</taxon>
        <taxon>Anguilliformes</taxon>
        <taxon>Anguillidae</taxon>
        <taxon>Anguilla</taxon>
    </lineage>
</organism>